<keyword evidence="2" id="KW-0539">Nucleus</keyword>
<dbReference type="PANTHER" id="PTHR22812">
    <property type="entry name" value="CHROMOBOX PROTEIN"/>
    <property type="match status" value="1"/>
</dbReference>
<evidence type="ECO:0000256" key="3">
    <source>
        <dbReference type="SAM" id="MobiDB-lite"/>
    </source>
</evidence>
<proteinExistence type="predicted"/>
<evidence type="ECO:0000313" key="6">
    <source>
        <dbReference type="Proteomes" id="UP001353858"/>
    </source>
</evidence>
<feature type="compositionally biased region" description="Basic and acidic residues" evidence="3">
    <location>
        <begin position="11"/>
        <end position="30"/>
    </location>
</feature>
<name>A0AAN7PTN1_9COLE</name>
<feature type="compositionally biased region" description="Acidic residues" evidence="3">
    <location>
        <begin position="63"/>
        <end position="87"/>
    </location>
</feature>
<feature type="compositionally biased region" description="Basic and acidic residues" evidence="3">
    <location>
        <begin position="128"/>
        <end position="138"/>
    </location>
</feature>
<reference evidence="6" key="1">
    <citation type="submission" date="2023-01" db="EMBL/GenBank/DDBJ databases">
        <title>Key to firefly adult light organ development and bioluminescence: homeobox transcription factors regulate luciferase expression and transportation to peroxisome.</title>
        <authorList>
            <person name="Fu X."/>
        </authorList>
    </citation>
    <scope>NUCLEOTIDE SEQUENCE [LARGE SCALE GENOMIC DNA]</scope>
</reference>
<comment type="subcellular location">
    <subcellularLocation>
        <location evidence="1">Nucleus</location>
    </subcellularLocation>
</comment>
<dbReference type="GO" id="GO:0005634">
    <property type="term" value="C:nucleus"/>
    <property type="evidence" value="ECO:0007669"/>
    <property type="project" value="UniProtKB-SubCell"/>
</dbReference>
<evidence type="ECO:0000256" key="1">
    <source>
        <dbReference type="ARBA" id="ARBA00004123"/>
    </source>
</evidence>
<dbReference type="InterPro" id="IPR017984">
    <property type="entry name" value="Chromo_dom_subgr"/>
</dbReference>
<sequence>MTKKRSRKEKSKNAAKEENGVDSEDVKTSDDASLSEPESKKRKSERRKTSSPKKSKKSKLTEDEGEVEQEKSEDEEDDTQYEVEEVIDEKTIRGVKHYLIRWKGYDQDGDTWEPESTLDCPKLIKKFKEQKSNDENVSPKKGRKSKIQSKKSKKETDKSGKKEKKKDKKTPKKQKTKVDWESDDEFEVERILDVKVKKNGQREFLVSWKGYSSSQDSWEPEENLDCTDFIEKFMEKVQSKSEEQKETTLNMKDGNRNSSRRLSKK</sequence>
<feature type="region of interest" description="Disordered" evidence="3">
    <location>
        <begin position="237"/>
        <end position="265"/>
    </location>
</feature>
<evidence type="ECO:0000259" key="4">
    <source>
        <dbReference type="PROSITE" id="PS50013"/>
    </source>
</evidence>
<dbReference type="Proteomes" id="UP001353858">
    <property type="component" value="Unassembled WGS sequence"/>
</dbReference>
<protein>
    <recommendedName>
        <fullName evidence="4">Chromo domain-containing protein</fullName>
    </recommendedName>
</protein>
<dbReference type="SMART" id="SM00298">
    <property type="entry name" value="CHROMO"/>
    <property type="match status" value="2"/>
</dbReference>
<feature type="region of interest" description="Disordered" evidence="3">
    <location>
        <begin position="1"/>
        <end position="88"/>
    </location>
</feature>
<dbReference type="GO" id="GO:0005694">
    <property type="term" value="C:chromosome"/>
    <property type="evidence" value="ECO:0007669"/>
    <property type="project" value="UniProtKB-ARBA"/>
</dbReference>
<accession>A0AAN7PTN1</accession>
<evidence type="ECO:0000256" key="2">
    <source>
        <dbReference type="ARBA" id="ARBA00023242"/>
    </source>
</evidence>
<dbReference type="AlphaFoldDB" id="A0AAN7PTN1"/>
<comment type="caution">
    <text evidence="5">The sequence shown here is derived from an EMBL/GenBank/DDBJ whole genome shotgun (WGS) entry which is preliminary data.</text>
</comment>
<dbReference type="InterPro" id="IPR016197">
    <property type="entry name" value="Chromo-like_dom_sf"/>
</dbReference>
<dbReference type="InterPro" id="IPR000953">
    <property type="entry name" value="Chromo/chromo_shadow_dom"/>
</dbReference>
<feature type="compositionally biased region" description="Basic residues" evidence="3">
    <location>
        <begin position="40"/>
        <end position="58"/>
    </location>
</feature>
<dbReference type="Gene3D" id="2.40.50.40">
    <property type="match status" value="2"/>
</dbReference>
<feature type="domain" description="Chromo" evidence="4">
    <location>
        <begin position="186"/>
        <end position="245"/>
    </location>
</feature>
<organism evidence="5 6">
    <name type="scientific">Aquatica leii</name>
    <dbReference type="NCBI Taxonomy" id="1421715"/>
    <lineage>
        <taxon>Eukaryota</taxon>
        <taxon>Metazoa</taxon>
        <taxon>Ecdysozoa</taxon>
        <taxon>Arthropoda</taxon>
        <taxon>Hexapoda</taxon>
        <taxon>Insecta</taxon>
        <taxon>Pterygota</taxon>
        <taxon>Neoptera</taxon>
        <taxon>Endopterygota</taxon>
        <taxon>Coleoptera</taxon>
        <taxon>Polyphaga</taxon>
        <taxon>Elateriformia</taxon>
        <taxon>Elateroidea</taxon>
        <taxon>Lampyridae</taxon>
        <taxon>Luciolinae</taxon>
        <taxon>Aquatica</taxon>
    </lineage>
</organism>
<gene>
    <name evidence="5" type="ORF">RN001_009335</name>
</gene>
<evidence type="ECO:0000313" key="5">
    <source>
        <dbReference type="EMBL" id="KAK4876829.1"/>
    </source>
</evidence>
<dbReference type="CDD" id="cd00024">
    <property type="entry name" value="CD_CSD"/>
    <property type="match status" value="2"/>
</dbReference>
<dbReference type="PROSITE" id="PS50013">
    <property type="entry name" value="CHROMO_2"/>
    <property type="match status" value="2"/>
</dbReference>
<dbReference type="InterPro" id="IPR023780">
    <property type="entry name" value="Chromo_domain"/>
</dbReference>
<dbReference type="PRINTS" id="PR00504">
    <property type="entry name" value="CHROMODOMAIN"/>
</dbReference>
<feature type="compositionally biased region" description="Basic residues" evidence="3">
    <location>
        <begin position="140"/>
        <end position="153"/>
    </location>
</feature>
<keyword evidence="6" id="KW-1185">Reference proteome</keyword>
<dbReference type="EMBL" id="JARPUR010000004">
    <property type="protein sequence ID" value="KAK4876829.1"/>
    <property type="molecule type" value="Genomic_DNA"/>
</dbReference>
<feature type="compositionally biased region" description="Basic and acidic residues" evidence="3">
    <location>
        <begin position="237"/>
        <end position="246"/>
    </location>
</feature>
<dbReference type="SUPFAM" id="SSF54160">
    <property type="entry name" value="Chromo domain-like"/>
    <property type="match status" value="2"/>
</dbReference>
<feature type="domain" description="Chromo" evidence="4">
    <location>
        <begin position="81"/>
        <end position="139"/>
    </location>
</feature>
<feature type="compositionally biased region" description="Basic residues" evidence="3">
    <location>
        <begin position="1"/>
        <end position="10"/>
    </location>
</feature>
<dbReference type="InterPro" id="IPR051219">
    <property type="entry name" value="Heterochromatin_chromo-domain"/>
</dbReference>
<dbReference type="Pfam" id="PF00385">
    <property type="entry name" value="Chromo"/>
    <property type="match status" value="2"/>
</dbReference>
<feature type="region of interest" description="Disordered" evidence="3">
    <location>
        <begin position="128"/>
        <end position="182"/>
    </location>
</feature>
<feature type="compositionally biased region" description="Basic residues" evidence="3">
    <location>
        <begin position="161"/>
        <end position="175"/>
    </location>
</feature>